<dbReference type="GO" id="GO:0030115">
    <property type="term" value="C:S-layer"/>
    <property type="evidence" value="ECO:0007669"/>
    <property type="project" value="UniProtKB-SubCell"/>
</dbReference>
<keyword evidence="3" id="KW-1133">Transmembrane helix</keyword>
<dbReference type="RefSeq" id="WP_048119832.1">
    <property type="nucleotide sequence ID" value="NZ_CP009528.1"/>
</dbReference>
<dbReference type="Gene3D" id="2.60.40.4190">
    <property type="match status" value="2"/>
</dbReference>
<feature type="domain" description="S-layer family duplication" evidence="4">
    <location>
        <begin position="47"/>
        <end position="292"/>
    </location>
</feature>
<keyword evidence="1" id="KW-0732">Signal</keyword>
<name>A0A0E3QSZ2_METBA</name>
<feature type="domain" description="S-layer family duplication" evidence="4">
    <location>
        <begin position="320"/>
        <end position="564"/>
    </location>
</feature>
<evidence type="ECO:0008006" key="8">
    <source>
        <dbReference type="Google" id="ProtNLM"/>
    </source>
</evidence>
<reference evidence="6 7" key="1">
    <citation type="submission" date="2014-07" db="EMBL/GenBank/DDBJ databases">
        <title>Methanogenic archaea and the global carbon cycle.</title>
        <authorList>
            <person name="Henriksen J.R."/>
            <person name="Luke J."/>
            <person name="Reinhart S."/>
            <person name="Benedict M.N."/>
            <person name="Youngblut N.D."/>
            <person name="Metcalf M.E."/>
            <person name="Whitaker R.J."/>
            <person name="Metcalf W.W."/>
        </authorList>
    </citation>
    <scope>NUCLEOTIDE SEQUENCE [LARGE SCALE GENOMIC DNA]</scope>
    <source>
        <strain evidence="6 7">MS</strain>
    </source>
</reference>
<keyword evidence="3" id="KW-0812">Transmembrane</keyword>
<evidence type="ECO:0000256" key="2">
    <source>
        <dbReference type="SAM" id="MobiDB-lite"/>
    </source>
</evidence>
<evidence type="ECO:0000313" key="6">
    <source>
        <dbReference type="EMBL" id="AKB53630.1"/>
    </source>
</evidence>
<feature type="compositionally biased region" description="Polar residues" evidence="2">
    <location>
        <begin position="586"/>
        <end position="611"/>
    </location>
</feature>
<feature type="compositionally biased region" description="Low complexity" evidence="2">
    <location>
        <begin position="618"/>
        <end position="629"/>
    </location>
</feature>
<evidence type="ECO:0000259" key="5">
    <source>
        <dbReference type="Pfam" id="PF18204"/>
    </source>
</evidence>
<evidence type="ECO:0000259" key="4">
    <source>
        <dbReference type="Pfam" id="PF07752"/>
    </source>
</evidence>
<keyword evidence="3" id="KW-0472">Membrane</keyword>
<dbReference type="NCBIfam" id="TIGR04126">
    <property type="entry name" value="PGF_CTERM"/>
    <property type="match status" value="1"/>
</dbReference>
<dbReference type="PATRIC" id="fig|1434108.4.peg.757"/>
<accession>A0A0E3QSZ2</accession>
<dbReference type="HOGENOM" id="CLU_014690_0_0_2"/>
<dbReference type="Proteomes" id="UP000033033">
    <property type="component" value="Chromosome"/>
</dbReference>
<feature type="domain" description="PGF-CTERM archaeal protein-sorting signal" evidence="5">
    <location>
        <begin position="643"/>
        <end position="664"/>
    </location>
</feature>
<organism evidence="6 7">
    <name type="scientific">Methanosarcina barkeri MS</name>
    <dbReference type="NCBI Taxonomy" id="1434108"/>
    <lineage>
        <taxon>Archaea</taxon>
        <taxon>Methanobacteriati</taxon>
        <taxon>Methanobacteriota</taxon>
        <taxon>Stenosarchaea group</taxon>
        <taxon>Methanomicrobia</taxon>
        <taxon>Methanosarcinales</taxon>
        <taxon>Methanosarcinaceae</taxon>
        <taxon>Methanosarcina</taxon>
    </lineage>
</organism>
<protein>
    <recommendedName>
        <fullName evidence="8">S-layer family duplication domain-containing protein</fullName>
    </recommendedName>
</protein>
<dbReference type="GO" id="GO:0005886">
    <property type="term" value="C:plasma membrane"/>
    <property type="evidence" value="ECO:0007669"/>
    <property type="project" value="UniProtKB-SubCell"/>
</dbReference>
<dbReference type="AlphaFoldDB" id="A0A0E3QSZ2"/>
<sequence length="666" mass="73145">MKRFAAVTLSALMLLTVFASAASAADSVEIRGPVFNGSNIDDIVGDGITIDATQFAAFYYDIDDNVTTETLSIKPVSGNSGNVIGEGGIVYSTKIQQVDYEYEKPSIGWDNYSLLGFFADKYIPLKSNSADKLAKLVLDSDDKYTVRTGETLDLGQGYSLQAKQVDVDGNKVWLEFDKDGEYVDDEIIDVGEGDSTWDVELDDIQDEDDVVVLKVHVNQVFQGAVDSIAQIEGLWLIDYANAIKIESDDEFGDLDDVSINGDTLNITNEDTFTLTRDSTNELAEGLSFKVADTSSNMLRFYLAKEITDPGTYEVRGSVASGAYDWDASNFAGFYYDLNDNVETENLSVSNLKGNVIQKGGLVYTTSIKDVDYEYYKPSLDWDQYPVIGFFAEEYIPLKSNSADKLAKLVLDSDDKYTVKTGETLDLGEGYSLQAKQVDVDGNKVWLEFDKDGEYVDDEIIDVGDGDSTWDVELDDIQDEDDVVVLKVHVNQVFQGAVDSIAQIEGLWLIDYANAIKIESDDEFGELNDVSIQGDTLKISNDDTFTLTRDSDQDIAEGMSFKIADTSTSDLRYYPFVERTVGNNTTVSDITKPSGNETVGNETVTPANITTETPEDVNATPETPEATTPEEPTDNATKPEENSTPGFGVVLGLVGLLGVVYLVRRNN</sequence>
<dbReference type="GeneID" id="24843826"/>
<dbReference type="InterPro" id="IPR026371">
    <property type="entry name" value="PGF_CTERM"/>
</dbReference>
<dbReference type="InterPro" id="IPR006457">
    <property type="entry name" value="S_layer-rel_Mac"/>
</dbReference>
<evidence type="ECO:0000256" key="3">
    <source>
        <dbReference type="SAM" id="Phobius"/>
    </source>
</evidence>
<feature type="region of interest" description="Disordered" evidence="2">
    <location>
        <begin position="586"/>
        <end position="644"/>
    </location>
</feature>
<keyword evidence="7" id="KW-1185">Reference proteome</keyword>
<evidence type="ECO:0000256" key="1">
    <source>
        <dbReference type="ARBA" id="ARBA00022729"/>
    </source>
</evidence>
<proteinExistence type="predicted"/>
<dbReference type="Pfam" id="PF18204">
    <property type="entry name" value="PGF-CTERM"/>
    <property type="match status" value="1"/>
</dbReference>
<dbReference type="Pfam" id="PF07752">
    <property type="entry name" value="S-layer"/>
    <property type="match status" value="2"/>
</dbReference>
<dbReference type="NCBIfam" id="TIGR01567">
    <property type="entry name" value="S_layer_rel_Mac"/>
    <property type="match status" value="2"/>
</dbReference>
<dbReference type="Gene3D" id="2.60.98.40">
    <property type="match status" value="2"/>
</dbReference>
<feature type="transmembrane region" description="Helical" evidence="3">
    <location>
        <begin position="644"/>
        <end position="662"/>
    </location>
</feature>
<dbReference type="KEGG" id="mby:MSBRM_0632"/>
<evidence type="ECO:0000313" key="7">
    <source>
        <dbReference type="Proteomes" id="UP000033033"/>
    </source>
</evidence>
<dbReference type="EMBL" id="CP009528">
    <property type="protein sequence ID" value="AKB53630.1"/>
    <property type="molecule type" value="Genomic_DNA"/>
</dbReference>
<gene>
    <name evidence="6" type="ORF">MSBRM_0632</name>
</gene>